<gene>
    <name evidence="2" type="ORF">EWM64_g249</name>
</gene>
<evidence type="ECO:0000256" key="1">
    <source>
        <dbReference type="SAM" id="SignalP"/>
    </source>
</evidence>
<dbReference type="OrthoDB" id="3233180at2759"/>
<feature type="signal peptide" evidence="1">
    <location>
        <begin position="1"/>
        <end position="22"/>
    </location>
</feature>
<comment type="caution">
    <text evidence="2">The sequence shown here is derived from an EMBL/GenBank/DDBJ whole genome shotgun (WGS) entry which is preliminary data.</text>
</comment>
<proteinExistence type="predicted"/>
<dbReference type="EMBL" id="SFCI01000010">
    <property type="protein sequence ID" value="TFY83781.1"/>
    <property type="molecule type" value="Genomic_DNA"/>
</dbReference>
<sequence length="245" mass="27420">MSSVSTAVLMLNFIAIVWKNDAYLPCHRGTVSSFLSTVVDTLSADPSASLICSLMTVLSVYEFTKLWDDEKILEHALTGLHRNPLSASVISNYIIAMQENDTICVSVYAEVWDHISDVLLLTLRSSYNGEESLLALLVAPSLCHALCSLISHSEPNLAQWILQSPWTCHLRQELRALLETPDDDLSHDSAILKERILVPAQMLLEKTKGKMDETDKNAIPDLPRLSSQFFYHTSDLEMHLILIPK</sequence>
<evidence type="ECO:0000313" key="2">
    <source>
        <dbReference type="EMBL" id="TFY83781.1"/>
    </source>
</evidence>
<keyword evidence="1" id="KW-0732">Signal</keyword>
<feature type="chain" id="PRO_5021432779" evidence="1">
    <location>
        <begin position="23"/>
        <end position="245"/>
    </location>
</feature>
<evidence type="ECO:0000313" key="3">
    <source>
        <dbReference type="Proteomes" id="UP000298061"/>
    </source>
</evidence>
<dbReference type="AlphaFoldDB" id="A0A4Z0ABN5"/>
<name>A0A4Z0ABN5_9AGAM</name>
<dbReference type="Proteomes" id="UP000298061">
    <property type="component" value="Unassembled WGS sequence"/>
</dbReference>
<protein>
    <submittedName>
        <fullName evidence="2">Uncharacterized protein</fullName>
    </submittedName>
</protein>
<reference evidence="2 3" key="1">
    <citation type="submission" date="2019-02" db="EMBL/GenBank/DDBJ databases">
        <title>Genome sequencing of the rare red list fungi Hericium alpestre (H. flagellum).</title>
        <authorList>
            <person name="Buettner E."/>
            <person name="Kellner H."/>
        </authorList>
    </citation>
    <scope>NUCLEOTIDE SEQUENCE [LARGE SCALE GENOMIC DNA]</scope>
    <source>
        <strain evidence="2 3">DSM 108284</strain>
    </source>
</reference>
<organism evidence="2 3">
    <name type="scientific">Hericium alpestre</name>
    <dbReference type="NCBI Taxonomy" id="135208"/>
    <lineage>
        <taxon>Eukaryota</taxon>
        <taxon>Fungi</taxon>
        <taxon>Dikarya</taxon>
        <taxon>Basidiomycota</taxon>
        <taxon>Agaricomycotina</taxon>
        <taxon>Agaricomycetes</taxon>
        <taxon>Russulales</taxon>
        <taxon>Hericiaceae</taxon>
        <taxon>Hericium</taxon>
    </lineage>
</organism>
<accession>A0A4Z0ABN5</accession>
<keyword evidence="3" id="KW-1185">Reference proteome</keyword>
<dbReference type="STRING" id="135208.A0A4Z0ABN5"/>